<evidence type="ECO:0000256" key="1">
    <source>
        <dbReference type="SAM" id="MobiDB-lite"/>
    </source>
</evidence>
<evidence type="ECO:0000313" key="3">
    <source>
        <dbReference type="EMBL" id="WPA95624.1"/>
    </source>
</evidence>
<name>A0A2G5IC65_CERBT</name>
<dbReference type="EMBL" id="LKMD01000100">
    <property type="protein sequence ID" value="PIB02114.1"/>
    <property type="molecule type" value="Genomic_DNA"/>
</dbReference>
<dbReference type="Proteomes" id="UP000230605">
    <property type="component" value="Chromosome 1"/>
</dbReference>
<dbReference type="AlphaFoldDB" id="A0A2G5IC65"/>
<feature type="region of interest" description="Disordered" evidence="1">
    <location>
        <begin position="175"/>
        <end position="199"/>
    </location>
</feature>
<dbReference type="EMBL" id="CP134184">
    <property type="protein sequence ID" value="WPA95624.1"/>
    <property type="molecule type" value="Genomic_DNA"/>
</dbReference>
<organism evidence="2 4">
    <name type="scientific">Cercospora beticola</name>
    <name type="common">Sugarbeet leaf spot fungus</name>
    <dbReference type="NCBI Taxonomy" id="122368"/>
    <lineage>
        <taxon>Eukaryota</taxon>
        <taxon>Fungi</taxon>
        <taxon>Dikarya</taxon>
        <taxon>Ascomycota</taxon>
        <taxon>Pezizomycotina</taxon>
        <taxon>Dothideomycetes</taxon>
        <taxon>Dothideomycetidae</taxon>
        <taxon>Mycosphaerellales</taxon>
        <taxon>Mycosphaerellaceae</taxon>
        <taxon>Cercospora</taxon>
    </lineage>
</organism>
<keyword evidence="5" id="KW-1185">Reference proteome</keyword>
<protein>
    <submittedName>
        <fullName evidence="2">Uncharacterized protein</fullName>
    </submittedName>
</protein>
<evidence type="ECO:0000313" key="4">
    <source>
        <dbReference type="Proteomes" id="UP000230605"/>
    </source>
</evidence>
<reference evidence="2 4" key="1">
    <citation type="submission" date="2015-10" db="EMBL/GenBank/DDBJ databases">
        <title>The cercosporin biosynthetic gene cluster was horizontally transferred to several fungal lineages and shown to be expanded in Cercospora beticola based on microsynteny with recipient genomes.</title>
        <authorList>
            <person name="De Jonge R."/>
            <person name="Ebert M.K."/>
            <person name="Suttle J.C."/>
            <person name="Jurick Ii W.M."/>
            <person name="Secor G.A."/>
            <person name="Thomma B.P."/>
            <person name="Van De Peer Y."/>
            <person name="Bolton M.D."/>
        </authorList>
    </citation>
    <scope>NUCLEOTIDE SEQUENCE [LARGE SCALE GENOMIC DNA]</scope>
    <source>
        <strain evidence="2 4">09-40</strain>
    </source>
</reference>
<dbReference type="Proteomes" id="UP001302367">
    <property type="component" value="Chromosome 1"/>
</dbReference>
<gene>
    <name evidence="2" type="ORF">CB0940_00219</name>
    <name evidence="3" type="ORF">RHO25_000226</name>
</gene>
<proteinExistence type="predicted"/>
<evidence type="ECO:0000313" key="5">
    <source>
        <dbReference type="Proteomes" id="UP001302367"/>
    </source>
</evidence>
<dbReference type="OrthoDB" id="3639869at2759"/>
<reference evidence="3 5" key="2">
    <citation type="submission" date="2023-09" db="EMBL/GenBank/DDBJ databases">
        <title>Complete-Gapless Cercospora beticola genome.</title>
        <authorList>
            <person name="Wyatt N.A."/>
            <person name="Spanner R.E."/>
            <person name="Bolton M.D."/>
        </authorList>
    </citation>
    <scope>NUCLEOTIDE SEQUENCE [LARGE SCALE GENOMIC DNA]</scope>
    <source>
        <strain evidence="3">Cb09-40</strain>
    </source>
</reference>
<evidence type="ECO:0000313" key="2">
    <source>
        <dbReference type="EMBL" id="PIB02114.1"/>
    </source>
</evidence>
<accession>A0A2G5IC65</accession>
<sequence length="325" mass="38279">MSAMSAAMTRAAIPQFRYHEWPEGKTPALQFTAKAPSTPGIARQLSPWYDLPSPNPISLSIPFVKHCPGTAPLPFVWDPVNRDYFCYEPETTCYVYARLGRIHYDSVKREHFRPDGVQRLTFASTYPEHRVYQTGEILFWDSRRKDWYQYDMQARRILWRDHRWWPFPPKFEPPSLNSPPRSPTRSAPASNVQHSHSSLYHTLPIKMRTERAKTEEPRIVEVTPFDASTVASDATHHSLPTVIERHTHLHPQHDHIHLGHKNKHKHLDSETIVVTEEKDNDIIYEIPLHSHHRGRKKHRRHRGGIYDLQDLVDRTTRKKRRYSFF</sequence>